<dbReference type="Gene3D" id="2.60.40.10">
    <property type="entry name" value="Immunoglobulins"/>
    <property type="match status" value="1"/>
</dbReference>
<organism evidence="2 3">
    <name type="scientific">Helobdella robusta</name>
    <name type="common">Californian leech</name>
    <dbReference type="NCBI Taxonomy" id="6412"/>
    <lineage>
        <taxon>Eukaryota</taxon>
        <taxon>Metazoa</taxon>
        <taxon>Spiralia</taxon>
        <taxon>Lophotrochozoa</taxon>
        <taxon>Annelida</taxon>
        <taxon>Clitellata</taxon>
        <taxon>Hirudinea</taxon>
        <taxon>Rhynchobdellida</taxon>
        <taxon>Glossiphoniidae</taxon>
        <taxon>Helobdella</taxon>
    </lineage>
</organism>
<dbReference type="CTD" id="20198553"/>
<dbReference type="STRING" id="6412.T1EPQ3"/>
<dbReference type="PANTHER" id="PTHR46348">
    <property type="entry name" value="DELETED IN LUNG AND ESOPHAGEAL CANCER PROTEIN 1"/>
    <property type="match status" value="1"/>
</dbReference>
<evidence type="ECO:0000313" key="3">
    <source>
        <dbReference type="Proteomes" id="UP000015101"/>
    </source>
</evidence>
<dbReference type="PANTHER" id="PTHR46348:SF1">
    <property type="entry name" value="DELETED IN LUNG AND ESOPHAGEAL CANCER PROTEIN 1"/>
    <property type="match status" value="1"/>
</dbReference>
<gene>
    <name evidence="2" type="primary">20198553</name>
    <name evidence="1" type="ORF">HELRODRAFT_160054</name>
</gene>
<dbReference type="EMBL" id="AMQM01000483">
    <property type="status" value="NOT_ANNOTATED_CDS"/>
    <property type="molecule type" value="Genomic_DNA"/>
</dbReference>
<evidence type="ECO:0000313" key="1">
    <source>
        <dbReference type="EMBL" id="ESO05955.1"/>
    </source>
</evidence>
<dbReference type="AlphaFoldDB" id="T1EPQ3"/>
<evidence type="ECO:0000313" key="2">
    <source>
        <dbReference type="EnsemblMetazoa" id="HelroP160054"/>
    </source>
</evidence>
<keyword evidence="3" id="KW-1185">Reference proteome</keyword>
<reference evidence="3" key="1">
    <citation type="submission" date="2012-12" db="EMBL/GenBank/DDBJ databases">
        <authorList>
            <person name="Hellsten U."/>
            <person name="Grimwood J."/>
            <person name="Chapman J.A."/>
            <person name="Shapiro H."/>
            <person name="Aerts A."/>
            <person name="Otillar R.P."/>
            <person name="Terry A.Y."/>
            <person name="Boore J.L."/>
            <person name="Simakov O."/>
            <person name="Marletaz F."/>
            <person name="Cho S.-J."/>
            <person name="Edsinger-Gonzales E."/>
            <person name="Havlak P."/>
            <person name="Kuo D.-H."/>
            <person name="Larsson T."/>
            <person name="Lv J."/>
            <person name="Arendt D."/>
            <person name="Savage R."/>
            <person name="Osoegawa K."/>
            <person name="de Jong P."/>
            <person name="Lindberg D.R."/>
            <person name="Seaver E.C."/>
            <person name="Weisblat D.A."/>
            <person name="Putnam N.H."/>
            <person name="Grigoriev I.V."/>
            <person name="Rokhsar D.S."/>
        </authorList>
    </citation>
    <scope>NUCLEOTIDE SEQUENCE</scope>
</reference>
<proteinExistence type="predicted"/>
<dbReference type="InParanoid" id="T1EPQ3"/>
<accession>T1EPQ3</accession>
<sequence>MVKHQGNRGCQVAPFQITPSNARLGPRTSRTFQVTFRPGLKFEKDDNNNNNNQHTYNYLASAYIILNNLQERCIEGALHRKDHYDLETVNLNIHATSVIPKLHIDYELDEGLYFKMMAGSLLMDDSTVQFNASADQPFSIFSTKEAKSRYVSEVYTLKPGHKVKVKINFTLTMDHVEERHEIENNNNNDNNNNNNKRYCDDENQTSLHILDSAYINFYCQCCHDRCLLMLPYKMELPMYARLVLPKFRLSDTCVDFGKCYVDQGWTGTVRLTNTSESTCYWFAVLDQQSSAWSSEFFIEPCDGRLGSSYDNYVVINIHFYPRF</sequence>
<name>T1EPQ3_HELRO</name>
<dbReference type="HOGENOM" id="CLU_861305_0_0_1"/>
<dbReference type="EnsemblMetazoa" id="HelroT160054">
    <property type="protein sequence ID" value="HelroP160054"/>
    <property type="gene ID" value="HelroG160054"/>
</dbReference>
<dbReference type="GO" id="GO:0008285">
    <property type="term" value="P:negative regulation of cell population proliferation"/>
    <property type="evidence" value="ECO:0007669"/>
    <property type="project" value="InterPro"/>
</dbReference>
<reference evidence="1 3" key="2">
    <citation type="journal article" date="2013" name="Nature">
        <title>Insights into bilaterian evolution from three spiralian genomes.</title>
        <authorList>
            <person name="Simakov O."/>
            <person name="Marletaz F."/>
            <person name="Cho S.J."/>
            <person name="Edsinger-Gonzales E."/>
            <person name="Havlak P."/>
            <person name="Hellsten U."/>
            <person name="Kuo D.H."/>
            <person name="Larsson T."/>
            <person name="Lv J."/>
            <person name="Arendt D."/>
            <person name="Savage R."/>
            <person name="Osoegawa K."/>
            <person name="de Jong P."/>
            <person name="Grimwood J."/>
            <person name="Chapman J.A."/>
            <person name="Shapiro H."/>
            <person name="Aerts A."/>
            <person name="Otillar R.P."/>
            <person name="Terry A.Y."/>
            <person name="Boore J.L."/>
            <person name="Grigoriev I.V."/>
            <person name="Lindberg D.R."/>
            <person name="Seaver E.C."/>
            <person name="Weisblat D.A."/>
            <person name="Putnam N.H."/>
            <person name="Rokhsar D.S."/>
        </authorList>
    </citation>
    <scope>NUCLEOTIDE SEQUENCE</scope>
</reference>
<dbReference type="Proteomes" id="UP000015101">
    <property type="component" value="Unassembled WGS sequence"/>
</dbReference>
<dbReference type="InterPro" id="IPR033304">
    <property type="entry name" value="DLEC1"/>
</dbReference>
<dbReference type="EMBL" id="KB096324">
    <property type="protein sequence ID" value="ESO05955.1"/>
    <property type="molecule type" value="Genomic_DNA"/>
</dbReference>
<reference evidence="2" key="3">
    <citation type="submission" date="2015-06" db="UniProtKB">
        <authorList>
            <consortium name="EnsemblMetazoa"/>
        </authorList>
    </citation>
    <scope>IDENTIFICATION</scope>
</reference>
<dbReference type="InterPro" id="IPR013783">
    <property type="entry name" value="Ig-like_fold"/>
</dbReference>
<dbReference type="KEGG" id="hro:HELRODRAFT_160054"/>
<dbReference type="GeneID" id="20198553"/>
<protein>
    <submittedName>
        <fullName evidence="1 2">Uncharacterized protein</fullName>
    </submittedName>
</protein>
<dbReference type="RefSeq" id="XP_009015323.1">
    <property type="nucleotide sequence ID" value="XM_009017075.1"/>
</dbReference>